<keyword evidence="3" id="KW-1185">Reference proteome</keyword>
<evidence type="ECO:0000313" key="2">
    <source>
        <dbReference type="EMBL" id="QDV87766.1"/>
    </source>
</evidence>
<feature type="region of interest" description="Disordered" evidence="1">
    <location>
        <begin position="1"/>
        <end position="77"/>
    </location>
</feature>
<name>A0ABX5Y443_9BACT</name>
<gene>
    <name evidence="2" type="ORF">TBK1r_67980</name>
</gene>
<dbReference type="InterPro" id="IPR029063">
    <property type="entry name" value="SAM-dependent_MTases_sf"/>
</dbReference>
<accession>A0ABX5Y443</accession>
<dbReference type="Gene3D" id="3.40.50.150">
    <property type="entry name" value="Vaccinia Virus protein VP39"/>
    <property type="match status" value="1"/>
</dbReference>
<reference evidence="2 3" key="1">
    <citation type="submission" date="2019-02" db="EMBL/GenBank/DDBJ databases">
        <title>Deep-cultivation of Planctomycetes and their phenomic and genomic characterization uncovers novel biology.</title>
        <authorList>
            <person name="Wiegand S."/>
            <person name="Jogler M."/>
            <person name="Boedeker C."/>
            <person name="Pinto D."/>
            <person name="Vollmers J."/>
            <person name="Rivas-Marin E."/>
            <person name="Kohn T."/>
            <person name="Peeters S.H."/>
            <person name="Heuer A."/>
            <person name="Rast P."/>
            <person name="Oberbeckmann S."/>
            <person name="Bunk B."/>
            <person name="Jeske O."/>
            <person name="Meyerdierks A."/>
            <person name="Storesund J.E."/>
            <person name="Kallscheuer N."/>
            <person name="Luecker S."/>
            <person name="Lage O.M."/>
            <person name="Pohl T."/>
            <person name="Merkel B.J."/>
            <person name="Hornburger P."/>
            <person name="Mueller R.-W."/>
            <person name="Bruemmer F."/>
            <person name="Labrenz M."/>
            <person name="Spormann A.M."/>
            <person name="Op den Camp H."/>
            <person name="Overmann J."/>
            <person name="Amann R."/>
            <person name="Jetten M.S.M."/>
            <person name="Mascher T."/>
            <person name="Medema M.H."/>
            <person name="Devos D.P."/>
            <person name="Kaster A.-K."/>
            <person name="Ovreas L."/>
            <person name="Rohde M."/>
            <person name="Galperin M.Y."/>
            <person name="Jogler C."/>
        </authorList>
    </citation>
    <scope>NUCLEOTIDE SEQUENCE [LARGE SCALE GENOMIC DNA]</scope>
    <source>
        <strain evidence="2 3">TBK1r</strain>
    </source>
</reference>
<dbReference type="Proteomes" id="UP000318081">
    <property type="component" value="Chromosome"/>
</dbReference>
<evidence type="ECO:0000313" key="3">
    <source>
        <dbReference type="Proteomes" id="UP000318081"/>
    </source>
</evidence>
<protein>
    <submittedName>
        <fullName evidence="2">Uncharacterized protein</fullName>
    </submittedName>
</protein>
<sequence length="222" mass="24021">MPLRKLWNSIRGKSATPKVHASSETVSPGTQCPEPGLNPAPRIQSAQQTSPPAQRPAAVPTRPATSKSISGAATRDDKKLFRRMESLSVQSVLEVGVGDGRRSLAMLHALTHKGHSTPIHYIAIDEFELGGNALSLRDFHKQLREYPAKAHLVPMAIDAGLDRVVRTYGQVDLILWSAEQPPTPAQHSALARLSKSHTIVFAQENGRWTETLPGLAAGKRAA</sequence>
<evidence type="ECO:0000256" key="1">
    <source>
        <dbReference type="SAM" id="MobiDB-lite"/>
    </source>
</evidence>
<organism evidence="2 3">
    <name type="scientific">Stieleria magnilauensis</name>
    <dbReference type="NCBI Taxonomy" id="2527963"/>
    <lineage>
        <taxon>Bacteria</taxon>
        <taxon>Pseudomonadati</taxon>
        <taxon>Planctomycetota</taxon>
        <taxon>Planctomycetia</taxon>
        <taxon>Pirellulales</taxon>
        <taxon>Pirellulaceae</taxon>
        <taxon>Stieleria</taxon>
    </lineage>
</organism>
<dbReference type="EMBL" id="CP036432">
    <property type="protein sequence ID" value="QDV87766.1"/>
    <property type="molecule type" value="Genomic_DNA"/>
</dbReference>
<proteinExistence type="predicted"/>